<dbReference type="EMBL" id="JAEFBJ010000011">
    <property type="protein sequence ID" value="KAG7557070.1"/>
    <property type="molecule type" value="Genomic_DNA"/>
</dbReference>
<reference evidence="1 2" key="1">
    <citation type="submission" date="2020-12" db="EMBL/GenBank/DDBJ databases">
        <title>Concerted genomic and epigenomic changes stabilize Arabidopsis allopolyploids.</title>
        <authorList>
            <person name="Chen Z."/>
        </authorList>
    </citation>
    <scope>NUCLEOTIDE SEQUENCE [LARGE SCALE GENOMIC DNA]</scope>
    <source>
        <strain evidence="1">As9502</strain>
        <tissue evidence="1">Leaf</tissue>
    </source>
</reference>
<keyword evidence="2" id="KW-1185">Reference proteome</keyword>
<dbReference type="AlphaFoldDB" id="A0A8T1ZCZ5"/>
<gene>
    <name evidence="1" type="ORF">ISN44_As11g030710</name>
</gene>
<evidence type="ECO:0000313" key="2">
    <source>
        <dbReference type="Proteomes" id="UP000694251"/>
    </source>
</evidence>
<sequence length="270" mass="30231">MPKFLGDVIMGSLDHGAKYQLELEDRLDHLIDHSFELAAANANRLDHSIELEPEELGARKHLEDEELGAKEEVAFHISNGPMTRIKKKLLNQTITTLLQQIDGSLKHEACPTTLVVIEAFSATTMEVKYWLEFLDWVRRRVTSGTFEGKPRNGLHDWGRLEALDRLQARVALHNAMESSAFFLTKPASVKESRSMVFSEKNSLPSGSHLVAPSLKRGMCSSAVKARSVRLTPAASSIIVITPPKLREAWSSVKVIASWLIFTIRFSWSEA</sequence>
<evidence type="ECO:0000313" key="1">
    <source>
        <dbReference type="EMBL" id="KAG7557070.1"/>
    </source>
</evidence>
<proteinExistence type="predicted"/>
<dbReference type="Proteomes" id="UP000694251">
    <property type="component" value="Chromosome 11"/>
</dbReference>
<accession>A0A8T1ZCZ5</accession>
<name>A0A8T1ZCZ5_ARASU</name>
<comment type="caution">
    <text evidence="1">The sequence shown here is derived from an EMBL/GenBank/DDBJ whole genome shotgun (WGS) entry which is preliminary data.</text>
</comment>
<organism evidence="1 2">
    <name type="scientific">Arabidopsis suecica</name>
    <name type="common">Swedish thale-cress</name>
    <name type="synonym">Cardaminopsis suecica</name>
    <dbReference type="NCBI Taxonomy" id="45249"/>
    <lineage>
        <taxon>Eukaryota</taxon>
        <taxon>Viridiplantae</taxon>
        <taxon>Streptophyta</taxon>
        <taxon>Embryophyta</taxon>
        <taxon>Tracheophyta</taxon>
        <taxon>Spermatophyta</taxon>
        <taxon>Magnoliopsida</taxon>
        <taxon>eudicotyledons</taxon>
        <taxon>Gunneridae</taxon>
        <taxon>Pentapetalae</taxon>
        <taxon>rosids</taxon>
        <taxon>malvids</taxon>
        <taxon>Brassicales</taxon>
        <taxon>Brassicaceae</taxon>
        <taxon>Camelineae</taxon>
        <taxon>Arabidopsis</taxon>
    </lineage>
</organism>
<protein>
    <submittedName>
        <fullName evidence="1">Uncharacterized protein</fullName>
    </submittedName>
</protein>